<organism evidence="1 2">
    <name type="scientific">Dactylosporangium roseum</name>
    <dbReference type="NCBI Taxonomy" id="47989"/>
    <lineage>
        <taxon>Bacteria</taxon>
        <taxon>Bacillati</taxon>
        <taxon>Actinomycetota</taxon>
        <taxon>Actinomycetes</taxon>
        <taxon>Micromonosporales</taxon>
        <taxon>Micromonosporaceae</taxon>
        <taxon>Dactylosporangium</taxon>
    </lineage>
</organism>
<keyword evidence="2" id="KW-1185">Reference proteome</keyword>
<evidence type="ECO:0000313" key="1">
    <source>
        <dbReference type="EMBL" id="UWZ39380.1"/>
    </source>
</evidence>
<dbReference type="Proteomes" id="UP001058271">
    <property type="component" value="Chromosome"/>
</dbReference>
<gene>
    <name evidence="1" type="ORF">Drose_14755</name>
</gene>
<evidence type="ECO:0000313" key="2">
    <source>
        <dbReference type="Proteomes" id="UP001058271"/>
    </source>
</evidence>
<name>A0ABY5ZBA9_9ACTN</name>
<protein>
    <submittedName>
        <fullName evidence="1">Uncharacterized protein</fullName>
    </submittedName>
</protein>
<dbReference type="Pfam" id="PF19559">
    <property type="entry name" value="DUF6081"/>
    <property type="match status" value="1"/>
</dbReference>
<dbReference type="InterPro" id="IPR045727">
    <property type="entry name" value="DUF6081"/>
</dbReference>
<reference evidence="1" key="1">
    <citation type="submission" date="2021-04" db="EMBL/GenBank/DDBJ databases">
        <title>Biosynthetic gene clusters of Dactylosporangioum roseum.</title>
        <authorList>
            <person name="Hartkoorn R.C."/>
            <person name="Beaudoing E."/>
            <person name="Hot D."/>
            <person name="Moureu S."/>
        </authorList>
    </citation>
    <scope>NUCLEOTIDE SEQUENCE</scope>
    <source>
        <strain evidence="1">NRRL B-16295</strain>
    </source>
</reference>
<proteinExistence type="predicted"/>
<dbReference type="RefSeq" id="WP_260728784.1">
    <property type="nucleotide sequence ID" value="NZ_BAAABS010000004.1"/>
</dbReference>
<accession>A0ABY5ZBA9</accession>
<dbReference type="EMBL" id="CP073721">
    <property type="protein sequence ID" value="UWZ39380.1"/>
    <property type="molecule type" value="Genomic_DNA"/>
</dbReference>
<sequence length="333" mass="35539">MTHDIGGRTADQAAYGAERQLFYDDFRSGFGAGAKWLVPPRGHLAAGDGVITCSASGVTVVSTGVDASTGRPAFAVSYGPDAPEGGGSDHIKWAALARSPSGAGGFAVPSTGTLRCAATVSARSVGAERHPFGSAVADPDTDPRLATAGLLTTDPDSHLVFDILATNRVVYALYERIRVPGTRYAAFSYAVPVAARTPDQWHTFEIRVDRGGSRVTWQVDGRPVLSVDRLGRRACARKHLLLDHGGREEPARVGRLTCGVGMFTMLDGAGPDGRGLVRLDHSHDHYFDVARGRPEPQRFVDDRSAPGSRIWGMGEILRLREFGLSVHDQEPSP</sequence>